<protein>
    <submittedName>
        <fullName evidence="1">Uncharacterized protein</fullName>
    </submittedName>
</protein>
<accession>A0A0F7L5W2</accession>
<reference evidence="1" key="2">
    <citation type="submission" date="2015-03" db="EMBL/GenBank/DDBJ databases">
        <authorList>
            <person name="Chow C.-E.T."/>
            <person name="Winget D.M."/>
            <person name="White R.A.III."/>
            <person name="Hallam S.J."/>
            <person name="Suttle C.A."/>
        </authorList>
    </citation>
    <scope>NUCLEOTIDE SEQUENCE</scope>
    <source>
        <strain evidence="1">Anoxic2_3</strain>
    </source>
</reference>
<dbReference type="EMBL" id="KR029587">
    <property type="protein sequence ID" value="AKH46918.1"/>
    <property type="molecule type" value="Genomic_DNA"/>
</dbReference>
<organism evidence="1">
    <name type="scientific">uncultured marine virus</name>
    <dbReference type="NCBI Taxonomy" id="186617"/>
    <lineage>
        <taxon>Viruses</taxon>
        <taxon>environmental samples</taxon>
    </lineage>
</organism>
<reference evidence="1" key="1">
    <citation type="journal article" date="2015" name="Front. Microbiol.">
        <title>Combining genomic sequencing methods to explore viral diversity and reveal potential virus-host interactions.</title>
        <authorList>
            <person name="Chow C.E."/>
            <person name="Winget D.M."/>
            <person name="White R.A.III."/>
            <person name="Hallam S.J."/>
            <person name="Suttle C.A."/>
        </authorList>
    </citation>
    <scope>NUCLEOTIDE SEQUENCE</scope>
    <source>
        <strain evidence="1">Anoxic2_3</strain>
    </source>
</reference>
<evidence type="ECO:0000313" key="1">
    <source>
        <dbReference type="EMBL" id="AKH46918.1"/>
    </source>
</evidence>
<name>A0A0F7L5W2_9VIRU</name>
<proteinExistence type="predicted"/>
<sequence length="51" mass="5857">MAGRVRILTGCMSQWGRMSPRLLTGRTLSSMIPHLIACFPPRQMYSLRLKH</sequence>